<dbReference type="InterPro" id="IPR012999">
    <property type="entry name" value="Pyr_OxRdtase_I_AS"/>
</dbReference>
<dbReference type="Proteomes" id="UP000234239">
    <property type="component" value="Unassembled WGS sequence"/>
</dbReference>
<feature type="binding site" evidence="12">
    <location>
        <begin position="186"/>
        <end position="193"/>
    </location>
    <ligand>
        <name>NAD(+)</name>
        <dbReference type="ChEBI" id="CHEBI:57540"/>
    </ligand>
</feature>
<comment type="cofactor">
    <cofactor evidence="12 14">
        <name>FAD</name>
        <dbReference type="ChEBI" id="CHEBI:57692"/>
    </cofactor>
    <text evidence="12 14">Binds 1 FAD per subunit.</text>
</comment>
<dbReference type="Pfam" id="PF07992">
    <property type="entry name" value="Pyr_redox_2"/>
    <property type="match status" value="1"/>
</dbReference>
<dbReference type="GO" id="GO:0006103">
    <property type="term" value="P:2-oxoglutarate metabolic process"/>
    <property type="evidence" value="ECO:0007669"/>
    <property type="project" value="TreeGrafter"/>
</dbReference>
<feature type="binding site" evidence="12">
    <location>
        <position position="276"/>
    </location>
    <ligand>
        <name>NAD(+)</name>
        <dbReference type="ChEBI" id="CHEBI:57540"/>
    </ligand>
</feature>
<dbReference type="FunFam" id="3.30.390.30:FF:000001">
    <property type="entry name" value="Dihydrolipoyl dehydrogenase"/>
    <property type="match status" value="1"/>
</dbReference>
<reference evidence="17 18" key="1">
    <citation type="submission" date="2017-12" db="EMBL/GenBank/DDBJ databases">
        <title>Phylogenetic diversity of female urinary microbiome.</title>
        <authorList>
            <person name="Thomas-White K."/>
            <person name="Wolfe A.J."/>
        </authorList>
    </citation>
    <scope>NUCLEOTIDE SEQUENCE [LARGE SCALE GENOMIC DNA]</scope>
    <source>
        <strain evidence="17 18">UMB0139</strain>
    </source>
</reference>
<comment type="similarity">
    <text evidence="1 14">Belongs to the class-I pyridine nucleotide-disulfide oxidoreductase family.</text>
</comment>
<comment type="catalytic activity">
    <reaction evidence="10 14">
        <text>N(6)-[(R)-dihydrolipoyl]-L-lysyl-[protein] + NAD(+) = N(6)-[(R)-lipoyl]-L-lysyl-[protein] + NADH + H(+)</text>
        <dbReference type="Rhea" id="RHEA:15045"/>
        <dbReference type="Rhea" id="RHEA-COMP:10474"/>
        <dbReference type="Rhea" id="RHEA-COMP:10475"/>
        <dbReference type="ChEBI" id="CHEBI:15378"/>
        <dbReference type="ChEBI" id="CHEBI:57540"/>
        <dbReference type="ChEBI" id="CHEBI:57945"/>
        <dbReference type="ChEBI" id="CHEBI:83099"/>
        <dbReference type="ChEBI" id="CHEBI:83100"/>
        <dbReference type="EC" id="1.8.1.4"/>
    </reaction>
</comment>
<dbReference type="OrthoDB" id="9800167at2"/>
<dbReference type="InterPro" id="IPR001100">
    <property type="entry name" value="Pyr_nuc-diS_OxRdtase"/>
</dbReference>
<dbReference type="InterPro" id="IPR036188">
    <property type="entry name" value="FAD/NAD-bd_sf"/>
</dbReference>
<dbReference type="GO" id="GO:0050660">
    <property type="term" value="F:flavin adenine dinucleotide binding"/>
    <property type="evidence" value="ECO:0007669"/>
    <property type="project" value="InterPro"/>
</dbReference>
<feature type="domain" description="Pyridine nucleotide-disulphide oxidoreductase dimerisation" evidence="15">
    <location>
        <begin position="351"/>
        <end position="458"/>
    </location>
</feature>
<keyword evidence="5 12" id="KW-0274">FAD</keyword>
<dbReference type="GO" id="GO:0004148">
    <property type="term" value="F:dihydrolipoyl dehydrogenase (NADH) activity"/>
    <property type="evidence" value="ECO:0007669"/>
    <property type="project" value="UniProtKB-EC"/>
</dbReference>
<evidence type="ECO:0000259" key="16">
    <source>
        <dbReference type="Pfam" id="PF07992"/>
    </source>
</evidence>
<organism evidence="17 18">
    <name type="scientific">Aerococcus sanguinicola</name>
    <dbReference type="NCBI Taxonomy" id="119206"/>
    <lineage>
        <taxon>Bacteria</taxon>
        <taxon>Bacillati</taxon>
        <taxon>Bacillota</taxon>
        <taxon>Bacilli</taxon>
        <taxon>Lactobacillales</taxon>
        <taxon>Aerococcaceae</taxon>
        <taxon>Aerococcus</taxon>
    </lineage>
</organism>
<dbReference type="InterPro" id="IPR004099">
    <property type="entry name" value="Pyr_nucl-diS_OxRdtase_dimer"/>
</dbReference>
<evidence type="ECO:0000256" key="8">
    <source>
        <dbReference type="ARBA" id="ARBA00023157"/>
    </source>
</evidence>
<dbReference type="PROSITE" id="PS00076">
    <property type="entry name" value="PYRIDINE_REDOX_1"/>
    <property type="match status" value="1"/>
</dbReference>
<evidence type="ECO:0000256" key="7">
    <source>
        <dbReference type="ARBA" id="ARBA00023027"/>
    </source>
</evidence>
<keyword evidence="9 14" id="KW-0676">Redox-active center</keyword>
<accession>A0A2I1MNK1</accession>
<keyword evidence="12" id="KW-0547">Nucleotide-binding</keyword>
<evidence type="ECO:0000256" key="6">
    <source>
        <dbReference type="ARBA" id="ARBA00023002"/>
    </source>
</evidence>
<dbReference type="InterPro" id="IPR023753">
    <property type="entry name" value="FAD/NAD-binding_dom"/>
</dbReference>
<dbReference type="PANTHER" id="PTHR22912:SF160">
    <property type="entry name" value="DIHYDROLIPOYL DEHYDROGENASE"/>
    <property type="match status" value="1"/>
</dbReference>
<dbReference type="InterPro" id="IPR050151">
    <property type="entry name" value="Class-I_Pyr_Nuc-Dis_Oxidored"/>
</dbReference>
<evidence type="ECO:0000256" key="2">
    <source>
        <dbReference type="ARBA" id="ARBA00012608"/>
    </source>
</evidence>
<evidence type="ECO:0000313" key="18">
    <source>
        <dbReference type="Proteomes" id="UP000234239"/>
    </source>
</evidence>
<feature type="binding site" evidence="12">
    <location>
        <position position="317"/>
    </location>
    <ligand>
        <name>FAD</name>
        <dbReference type="ChEBI" id="CHEBI:57692"/>
    </ligand>
</feature>
<name>A0A2I1MNK1_9LACT</name>
<dbReference type="Pfam" id="PF02852">
    <property type="entry name" value="Pyr_redox_dim"/>
    <property type="match status" value="1"/>
</dbReference>
<feature type="disulfide bond" description="Redox-active" evidence="13">
    <location>
        <begin position="47"/>
        <end position="52"/>
    </location>
</feature>
<dbReference type="EMBL" id="PKGY01000003">
    <property type="protein sequence ID" value="PKZ21642.1"/>
    <property type="molecule type" value="Genomic_DNA"/>
</dbReference>
<feature type="binding site" evidence="12">
    <location>
        <begin position="150"/>
        <end position="152"/>
    </location>
    <ligand>
        <name>FAD</name>
        <dbReference type="ChEBI" id="CHEBI:57692"/>
    </ligand>
</feature>
<dbReference type="InterPro" id="IPR016156">
    <property type="entry name" value="FAD/NAD-linked_Rdtase_dimer_sf"/>
</dbReference>
<keyword evidence="6 14" id="KW-0560">Oxidoreductase</keyword>
<protein>
    <recommendedName>
        <fullName evidence="3 14">Dihydrolipoyl dehydrogenase</fullName>
        <ecNumber evidence="2 14">1.8.1.4</ecNumber>
    </recommendedName>
</protein>
<comment type="caution">
    <text evidence="17">The sequence shown here is derived from an EMBL/GenBank/DDBJ whole genome shotgun (WGS) entry which is preliminary data.</text>
</comment>
<evidence type="ECO:0000313" key="17">
    <source>
        <dbReference type="EMBL" id="PKZ21642.1"/>
    </source>
</evidence>
<dbReference type="SUPFAM" id="SSF55424">
    <property type="entry name" value="FAD/NAD-linked reductases, dimerisation (C-terminal) domain"/>
    <property type="match status" value="1"/>
</dbReference>
<dbReference type="NCBIfam" id="TIGR01350">
    <property type="entry name" value="lipoamide_DH"/>
    <property type="match status" value="1"/>
</dbReference>
<evidence type="ECO:0000256" key="10">
    <source>
        <dbReference type="ARBA" id="ARBA00049187"/>
    </source>
</evidence>
<dbReference type="SUPFAM" id="SSF51905">
    <property type="entry name" value="FAD/NAD(P)-binding domain"/>
    <property type="match status" value="1"/>
</dbReference>
<evidence type="ECO:0000256" key="1">
    <source>
        <dbReference type="ARBA" id="ARBA00007532"/>
    </source>
</evidence>
<sequence>MVVGAMAIELDTVVIGSGPGGYVAAIRAAQKGQKVTVIEREFLGGVCLNVGCIPSKALIQAGHAYHSALEGAEVFGVTTEGTNLDFTKTQDWKDNQVVKKMTDGIGFLFKKNKIDVVWGEAYINNDKELTVTGEGDEHQLYTYNNLIVATGSTPIEIPGFKFGGNIVDSTGALAFEEVPEKLLVIGGGVVGSELGSAYANLGSEVTILEGSPQLLPGFEKDMVKVVQKDMKKKGMKVITNGMAKEATDNGDSVTVKYEEKGKEKEITVSKVLVSVGRRPNTAEIGLQAAGVEMDDRGLVKVDEQGRTSVKNIYAIGDIVPGLALAHKASYEGIVAAEAIAGENAIVDYKSMPSIAYTDPELASYGLTEADAKEKGLDVHSFKFPFGGNGRAVSMANADGFVRLVATKDNNIIVGGQVVGPNASDAAAEIGLAIESGMTAEDIALTVHGHPTLNEAIKDCAEGLLGQAIHA</sequence>
<feature type="domain" description="FAD/NAD(P)-binding" evidence="16">
    <location>
        <begin position="11"/>
        <end position="332"/>
    </location>
</feature>
<evidence type="ECO:0000256" key="13">
    <source>
        <dbReference type="PIRSR" id="PIRSR000350-4"/>
    </source>
</evidence>
<dbReference type="Gene3D" id="3.50.50.60">
    <property type="entry name" value="FAD/NAD(P)-binding domain"/>
    <property type="match status" value="2"/>
</dbReference>
<evidence type="ECO:0000259" key="15">
    <source>
        <dbReference type="Pfam" id="PF02852"/>
    </source>
</evidence>
<evidence type="ECO:0000256" key="5">
    <source>
        <dbReference type="ARBA" id="ARBA00022827"/>
    </source>
</evidence>
<feature type="binding site" evidence="12">
    <location>
        <position position="56"/>
    </location>
    <ligand>
        <name>FAD</name>
        <dbReference type="ChEBI" id="CHEBI:57692"/>
    </ligand>
</feature>
<dbReference type="Gene3D" id="3.30.390.30">
    <property type="match status" value="1"/>
</dbReference>
<dbReference type="EC" id="1.8.1.4" evidence="2 14"/>
<dbReference type="InterPro" id="IPR006258">
    <property type="entry name" value="Lipoamide_DH"/>
</dbReference>
<dbReference type="PRINTS" id="PR00411">
    <property type="entry name" value="PNDRDTASEI"/>
</dbReference>
<keyword evidence="8" id="KW-1015">Disulfide bond</keyword>
<proteinExistence type="inferred from homology"/>
<comment type="miscellaneous">
    <text evidence="14">The active site is a redox-active disulfide bond.</text>
</comment>
<evidence type="ECO:0000256" key="11">
    <source>
        <dbReference type="PIRSR" id="PIRSR000350-2"/>
    </source>
</evidence>
<evidence type="ECO:0000256" key="9">
    <source>
        <dbReference type="ARBA" id="ARBA00023284"/>
    </source>
</evidence>
<keyword evidence="7 12" id="KW-0520">NAD</keyword>
<evidence type="ECO:0000256" key="12">
    <source>
        <dbReference type="PIRSR" id="PIRSR000350-3"/>
    </source>
</evidence>
<dbReference type="AlphaFoldDB" id="A0A2I1MNK1"/>
<dbReference type="PIRSF" id="PIRSF000350">
    <property type="entry name" value="Mercury_reductase_MerA"/>
    <property type="match status" value="1"/>
</dbReference>
<gene>
    <name evidence="17" type="primary">lpdA</name>
    <name evidence="17" type="ORF">CYJ28_06990</name>
</gene>
<keyword evidence="4 14" id="KW-0285">Flavoprotein</keyword>
<feature type="binding site" evidence="12">
    <location>
        <position position="209"/>
    </location>
    <ligand>
        <name>NAD(+)</name>
        <dbReference type="ChEBI" id="CHEBI:57540"/>
    </ligand>
</feature>
<evidence type="ECO:0000256" key="4">
    <source>
        <dbReference type="ARBA" id="ARBA00022630"/>
    </source>
</evidence>
<evidence type="ECO:0000256" key="14">
    <source>
        <dbReference type="RuleBase" id="RU003692"/>
    </source>
</evidence>
<dbReference type="PANTHER" id="PTHR22912">
    <property type="entry name" value="DISULFIDE OXIDOREDUCTASE"/>
    <property type="match status" value="1"/>
</dbReference>
<dbReference type="PRINTS" id="PR00368">
    <property type="entry name" value="FADPNR"/>
</dbReference>
<feature type="active site" description="Proton acceptor" evidence="11">
    <location>
        <position position="449"/>
    </location>
</feature>
<evidence type="ECO:0000256" key="3">
    <source>
        <dbReference type="ARBA" id="ARBA00016961"/>
    </source>
</evidence>
<dbReference type="RefSeq" id="WP_070486069.1">
    <property type="nucleotide sequence ID" value="NZ_CAJHKM010000004.1"/>
</dbReference>